<keyword evidence="2" id="KW-0762">Sugar transport</keyword>
<keyword evidence="6" id="KW-0479">Metal-binding</keyword>
<evidence type="ECO:0000313" key="9">
    <source>
        <dbReference type="EMBL" id="PLT54360.1"/>
    </source>
</evidence>
<evidence type="ECO:0000313" key="8">
    <source>
        <dbReference type="EMBL" id="MCZ7695115.1"/>
    </source>
</evidence>
<evidence type="ECO:0000313" key="10">
    <source>
        <dbReference type="Proteomes" id="UP000234849"/>
    </source>
</evidence>
<dbReference type="PANTHER" id="PTHR34382:SF7">
    <property type="entry name" value="PTS SYSTEM N,N'-DIACETYLCHITOBIOSE-SPECIFIC EIIA COMPONENT"/>
    <property type="match status" value="1"/>
</dbReference>
<dbReference type="SUPFAM" id="SSF46973">
    <property type="entry name" value="Enzyme IIa from lactose specific PTS, IIa-lac"/>
    <property type="match status" value="1"/>
</dbReference>
<dbReference type="RefSeq" id="WP_101879856.1">
    <property type="nucleotide sequence ID" value="NZ_JAPZEC010000022.1"/>
</dbReference>
<reference evidence="9 10" key="1">
    <citation type="journal article" date="2017" name="Genome Med.">
        <title>A novel Ruminococcus gnavus clade enriched in inflammatory bowel disease patients.</title>
        <authorList>
            <person name="Hall A.B."/>
            <person name="Yassour M."/>
            <person name="Sauk J."/>
            <person name="Garner A."/>
            <person name="Jiang X."/>
            <person name="Arthur T."/>
            <person name="Lagoudas G.K."/>
            <person name="Vatanen T."/>
            <person name="Fornelos N."/>
            <person name="Wilson R."/>
            <person name="Bertha M."/>
            <person name="Cohen M."/>
            <person name="Garber J."/>
            <person name="Khalili H."/>
            <person name="Gevers D."/>
            <person name="Ananthakrishnan A.N."/>
            <person name="Kugathasan S."/>
            <person name="Lander E.S."/>
            <person name="Blainey P."/>
            <person name="Vlamakis H."/>
            <person name="Xavier R.J."/>
            <person name="Huttenhower C."/>
        </authorList>
    </citation>
    <scope>NUCLEOTIDE SEQUENCE [LARGE SCALE GENOMIC DNA]</scope>
    <source>
        <strain evidence="9 10">RJX1118</strain>
    </source>
</reference>
<proteinExistence type="predicted"/>
<keyword evidence="3" id="KW-0808">Transferase</keyword>
<dbReference type="GO" id="GO:0046872">
    <property type="term" value="F:metal ion binding"/>
    <property type="evidence" value="ECO:0007669"/>
    <property type="project" value="UniProtKB-KW"/>
</dbReference>
<organism evidence="9 10">
    <name type="scientific">Mediterraneibacter gnavus</name>
    <name type="common">Ruminococcus gnavus</name>
    <dbReference type="NCBI Taxonomy" id="33038"/>
    <lineage>
        <taxon>Bacteria</taxon>
        <taxon>Bacillati</taxon>
        <taxon>Bacillota</taxon>
        <taxon>Clostridia</taxon>
        <taxon>Lachnospirales</taxon>
        <taxon>Lachnospiraceae</taxon>
        <taxon>Mediterraneibacter</taxon>
    </lineage>
</organism>
<dbReference type="PANTHER" id="PTHR34382">
    <property type="entry name" value="PTS SYSTEM N,N'-DIACETYLCHITOBIOSE-SPECIFIC EIIA COMPONENT"/>
    <property type="match status" value="1"/>
</dbReference>
<dbReference type="Gene3D" id="1.20.58.80">
    <property type="entry name" value="Phosphotransferase system, lactose/cellobiose-type IIA subunit"/>
    <property type="match status" value="1"/>
</dbReference>
<dbReference type="CDD" id="cd00215">
    <property type="entry name" value="PTS_IIA_lac"/>
    <property type="match status" value="1"/>
</dbReference>
<sequence>MNENEQNLLEIIVNSGEAKSLSFEAIRAAKEGRFEDADLKMKEAKAVQLKAHHAQTQLLVQEANGEKAEFSILLVHAQDHLMNSITFVDLAKEMIEMYRRIEK</sequence>
<keyword evidence="4" id="KW-0598">Phosphotransferase system</keyword>
<feature type="active site" description="Tele-phosphohistidine intermediate" evidence="5">
    <location>
        <position position="76"/>
    </location>
</feature>
<feature type="modified residue" description="Phosphohistidine; by HPr" evidence="7">
    <location>
        <position position="76"/>
    </location>
</feature>
<dbReference type="InterPro" id="IPR003188">
    <property type="entry name" value="PTS_IIA_lac/cel"/>
</dbReference>
<keyword evidence="6" id="KW-0460">Magnesium</keyword>
<evidence type="ECO:0000256" key="6">
    <source>
        <dbReference type="PIRSR" id="PIRSR000699-2"/>
    </source>
</evidence>
<evidence type="ECO:0000256" key="1">
    <source>
        <dbReference type="ARBA" id="ARBA00022448"/>
    </source>
</evidence>
<dbReference type="Proteomes" id="UP000234849">
    <property type="component" value="Unassembled WGS sequence"/>
</dbReference>
<keyword evidence="1" id="KW-0813">Transport</keyword>
<gene>
    <name evidence="9" type="ORF">CDL18_10260</name>
    <name evidence="8" type="ORF">O8D18_13965</name>
</gene>
<feature type="binding site" evidence="6">
    <location>
        <position position="79"/>
    </location>
    <ligand>
        <name>Mg(2+)</name>
        <dbReference type="ChEBI" id="CHEBI:18420"/>
        <note>ligand shared between all trimeric partners</note>
    </ligand>
</feature>
<dbReference type="AlphaFoldDB" id="A0A2N5NH30"/>
<dbReference type="Pfam" id="PF02255">
    <property type="entry name" value="PTS_IIA"/>
    <property type="match status" value="1"/>
</dbReference>
<dbReference type="GO" id="GO:0009401">
    <property type="term" value="P:phosphoenolpyruvate-dependent sugar phosphotransferase system"/>
    <property type="evidence" value="ECO:0007669"/>
    <property type="project" value="UniProtKB-KW"/>
</dbReference>
<name>A0A2N5NH30_MEDGN</name>
<evidence type="ECO:0000256" key="5">
    <source>
        <dbReference type="PIRSR" id="PIRSR000699-1"/>
    </source>
</evidence>
<dbReference type="PIRSF" id="PIRSF000699">
    <property type="entry name" value="PTS_IILac_III"/>
    <property type="match status" value="1"/>
</dbReference>
<comment type="cofactor">
    <cofactor evidence="6">
        <name>Mg(2+)</name>
        <dbReference type="ChEBI" id="CHEBI:18420"/>
    </cofactor>
    <text evidence="6">Binds 1 Mg(2+) ion per trimer.</text>
</comment>
<protein>
    <submittedName>
        <fullName evidence="9">PTS lactose/cellobiose transporter subunit IIA</fullName>
    </submittedName>
</protein>
<evidence type="ECO:0000256" key="7">
    <source>
        <dbReference type="PROSITE-ProRule" id="PRU00418"/>
    </source>
</evidence>
<dbReference type="EMBL" id="NIHM01000013">
    <property type="protein sequence ID" value="PLT54360.1"/>
    <property type="molecule type" value="Genomic_DNA"/>
</dbReference>
<dbReference type="PROSITE" id="PS51095">
    <property type="entry name" value="PTS_EIIA_TYPE_3"/>
    <property type="match status" value="1"/>
</dbReference>
<dbReference type="GO" id="GO:0016740">
    <property type="term" value="F:transferase activity"/>
    <property type="evidence" value="ECO:0007669"/>
    <property type="project" value="UniProtKB-KW"/>
</dbReference>
<dbReference type="EMBL" id="JAPZED010000022">
    <property type="protein sequence ID" value="MCZ7695115.1"/>
    <property type="molecule type" value="Genomic_DNA"/>
</dbReference>
<comment type="caution">
    <text evidence="9">The sequence shown here is derived from an EMBL/GenBank/DDBJ whole genome shotgun (WGS) entry which is preliminary data.</text>
</comment>
<dbReference type="InterPro" id="IPR036542">
    <property type="entry name" value="PTS_IIA_lac/cel_sf"/>
</dbReference>
<reference evidence="8" key="2">
    <citation type="submission" date="2022-12" db="EMBL/GenBank/DDBJ databases">
        <title>Genome of R. gnavus strain RSHDN_123.</title>
        <authorList>
            <person name="Abdugheni R."/>
        </authorList>
    </citation>
    <scope>NUCLEOTIDE SEQUENCE</scope>
    <source>
        <strain evidence="8">RSHDN_123</strain>
    </source>
</reference>
<evidence type="ECO:0000256" key="4">
    <source>
        <dbReference type="ARBA" id="ARBA00022683"/>
    </source>
</evidence>
<evidence type="ECO:0000256" key="3">
    <source>
        <dbReference type="ARBA" id="ARBA00022679"/>
    </source>
</evidence>
<dbReference type="Proteomes" id="UP001148455">
    <property type="component" value="Unassembled WGS sequence"/>
</dbReference>
<accession>A0A2N5NH30</accession>
<evidence type="ECO:0000256" key="2">
    <source>
        <dbReference type="ARBA" id="ARBA00022597"/>
    </source>
</evidence>